<dbReference type="InterPro" id="IPR002869">
    <property type="entry name" value="Pyrv_flavodox_OxRed_cen"/>
</dbReference>
<dbReference type="EMBL" id="DTDJ01000014">
    <property type="protein sequence ID" value="HGL17011.1"/>
    <property type="molecule type" value="Genomic_DNA"/>
</dbReference>
<reference evidence="3" key="1">
    <citation type="journal article" date="2020" name="mSystems">
        <title>Genome- and Community-Level Interaction Insights into Carbon Utilization and Element Cycling Functions of Hydrothermarchaeota in Hydrothermal Sediment.</title>
        <authorList>
            <person name="Zhou Z."/>
            <person name="Liu Y."/>
            <person name="Xu W."/>
            <person name="Pan J."/>
            <person name="Luo Z.H."/>
            <person name="Li M."/>
        </authorList>
    </citation>
    <scope>NUCLEOTIDE SEQUENCE [LARGE SCALE GENOMIC DNA]</scope>
    <source>
        <strain evidence="3">SpSt-69</strain>
    </source>
</reference>
<dbReference type="InterPro" id="IPR052554">
    <property type="entry name" value="2-oxoglutarate_synth_KorC"/>
</dbReference>
<proteinExistence type="predicted"/>
<accession>A0A7V3ZX13</accession>
<evidence type="ECO:0000259" key="2">
    <source>
        <dbReference type="Pfam" id="PF01558"/>
    </source>
</evidence>
<sequence length="179" mass="19988">METLQVRYAGTGGQGVILLGVLTADAAVRAGNYATQGSYYGAQVRGGITSADVVLSKDWVAFPYVEYSDILLALTSESLSYYLKFAREGSIVIVDEIVLIEEDQGELTSRFKFERVPFTRLCYEKFNSGFLLNIVAFGYVLRYLRGFFSEEEALAALKENVPEKYYEMEAEAFRLGTSI</sequence>
<dbReference type="Pfam" id="PF01558">
    <property type="entry name" value="POR"/>
    <property type="match status" value="1"/>
</dbReference>
<dbReference type="InterPro" id="IPR019752">
    <property type="entry name" value="Pyrv/ketoisovalerate_OxRed_cat"/>
</dbReference>
<dbReference type="PANTHER" id="PTHR42730">
    <property type="entry name" value="2-OXOGLUTARATE SYNTHASE SUBUNIT KORC"/>
    <property type="match status" value="1"/>
</dbReference>
<dbReference type="Gene3D" id="3.40.920.10">
    <property type="entry name" value="Pyruvate-ferredoxin oxidoreductase, PFOR, domain III"/>
    <property type="match status" value="1"/>
</dbReference>
<dbReference type="PANTHER" id="PTHR42730:SF1">
    <property type="entry name" value="2-OXOGLUTARATE SYNTHASE SUBUNIT KORC"/>
    <property type="match status" value="1"/>
</dbReference>
<keyword evidence="1" id="KW-0560">Oxidoreductase</keyword>
<feature type="domain" description="Pyruvate/ketoisovalerate oxidoreductase catalytic" evidence="2">
    <location>
        <begin position="12"/>
        <end position="176"/>
    </location>
</feature>
<dbReference type="GO" id="GO:0016903">
    <property type="term" value="F:oxidoreductase activity, acting on the aldehyde or oxo group of donors"/>
    <property type="evidence" value="ECO:0007669"/>
    <property type="project" value="InterPro"/>
</dbReference>
<organism evidence="3">
    <name type="scientific">candidate division WOR-3 bacterium</name>
    <dbReference type="NCBI Taxonomy" id="2052148"/>
    <lineage>
        <taxon>Bacteria</taxon>
        <taxon>Bacteria division WOR-3</taxon>
    </lineage>
</organism>
<protein>
    <recommendedName>
        <fullName evidence="2">Pyruvate/ketoisovalerate oxidoreductase catalytic domain-containing protein</fullName>
    </recommendedName>
</protein>
<evidence type="ECO:0000256" key="1">
    <source>
        <dbReference type="ARBA" id="ARBA00023002"/>
    </source>
</evidence>
<evidence type="ECO:0000313" key="3">
    <source>
        <dbReference type="EMBL" id="HGL17011.1"/>
    </source>
</evidence>
<name>A0A7V3ZX13_UNCW3</name>
<comment type="caution">
    <text evidence="3">The sequence shown here is derived from an EMBL/GenBank/DDBJ whole genome shotgun (WGS) entry which is preliminary data.</text>
</comment>
<dbReference type="SUPFAM" id="SSF53323">
    <property type="entry name" value="Pyruvate-ferredoxin oxidoreductase, PFOR, domain III"/>
    <property type="match status" value="1"/>
</dbReference>
<dbReference type="AlphaFoldDB" id="A0A7V3ZX13"/>
<gene>
    <name evidence="3" type="ORF">ENU66_01535</name>
</gene>